<feature type="binding site" evidence="6">
    <location>
        <begin position="135"/>
        <end position="136"/>
    </location>
    <ligand>
        <name>S-adenosyl-L-methionine</name>
        <dbReference type="ChEBI" id="CHEBI:59789"/>
    </ligand>
</feature>
<comment type="caution">
    <text evidence="6">Lacks conserved residue(s) required for the propagation of feature annotation.</text>
</comment>
<sequence>MTVITAHPLADTLAAGLAELAIALTPEQQRSLLAYVDLLAKWNKTYSLTAIREPERMVPHHLLDSLAPLPHLAGQPGCRVLDVGSGFGTPGIPLAIARPDWQLFLLDSNHKKTTFLRQAIVDLRLPNVTVLTERVESYRPEAGFQIITSRAFADLGEFVKLTRHLLAPGGEWAALKGVYPYEEIAQLTVDIRVASVDHLAVPGLEAERHLVHLKTENAAA</sequence>
<evidence type="ECO:0000256" key="4">
    <source>
        <dbReference type="ARBA" id="ARBA00022679"/>
    </source>
</evidence>
<evidence type="ECO:0000256" key="6">
    <source>
        <dbReference type="HAMAP-Rule" id="MF_00074"/>
    </source>
</evidence>
<dbReference type="AlphaFoldDB" id="A0A4U0QB32"/>
<evidence type="ECO:0000313" key="8">
    <source>
        <dbReference type="Proteomes" id="UP000310016"/>
    </source>
</evidence>
<feature type="binding site" evidence="6">
    <location>
        <position position="150"/>
    </location>
    <ligand>
        <name>S-adenosyl-L-methionine</name>
        <dbReference type="ChEBI" id="CHEBI:59789"/>
    </ligand>
</feature>
<evidence type="ECO:0000256" key="2">
    <source>
        <dbReference type="ARBA" id="ARBA00022552"/>
    </source>
</evidence>
<comment type="catalytic activity">
    <reaction evidence="6">
        <text>guanosine(527) in 16S rRNA + S-adenosyl-L-methionine = N(7)-methylguanosine(527) in 16S rRNA + S-adenosyl-L-homocysteine</text>
        <dbReference type="Rhea" id="RHEA:42732"/>
        <dbReference type="Rhea" id="RHEA-COMP:10209"/>
        <dbReference type="Rhea" id="RHEA-COMP:10210"/>
        <dbReference type="ChEBI" id="CHEBI:57856"/>
        <dbReference type="ChEBI" id="CHEBI:59789"/>
        <dbReference type="ChEBI" id="CHEBI:74269"/>
        <dbReference type="ChEBI" id="CHEBI:74480"/>
        <dbReference type="EC" id="2.1.1.170"/>
    </reaction>
</comment>
<proteinExistence type="inferred from homology"/>
<dbReference type="Proteomes" id="UP000310016">
    <property type="component" value="Unassembled WGS sequence"/>
</dbReference>
<comment type="subcellular location">
    <subcellularLocation>
        <location evidence="6">Cytoplasm</location>
    </subcellularLocation>
</comment>
<dbReference type="PANTHER" id="PTHR31760">
    <property type="entry name" value="S-ADENOSYL-L-METHIONINE-DEPENDENT METHYLTRANSFERASES SUPERFAMILY PROTEIN"/>
    <property type="match status" value="1"/>
</dbReference>
<reference evidence="7 8" key="1">
    <citation type="submission" date="2019-04" db="EMBL/GenBank/DDBJ databases">
        <title>Chitiniphilus eburnea sp. nov., a novel chitinolytic bacterium isolated from aquaculture sludge.</title>
        <authorList>
            <person name="Sheng M."/>
        </authorList>
    </citation>
    <scope>NUCLEOTIDE SEQUENCE [LARGE SCALE GENOMIC DNA]</scope>
    <source>
        <strain evidence="7 8">HX-2-15</strain>
    </source>
</reference>
<comment type="caution">
    <text evidence="7">The sequence shown here is derived from an EMBL/GenBank/DDBJ whole genome shotgun (WGS) entry which is preliminary data.</text>
</comment>
<dbReference type="GO" id="GO:0070043">
    <property type="term" value="F:rRNA (guanine-N7-)-methyltransferase activity"/>
    <property type="evidence" value="ECO:0007669"/>
    <property type="project" value="UniProtKB-UniRule"/>
</dbReference>
<dbReference type="OrthoDB" id="9808773at2"/>
<comment type="function">
    <text evidence="6">Specifically methylates the N7 position of guanine in position 527 of 16S rRNA.</text>
</comment>
<keyword evidence="8" id="KW-1185">Reference proteome</keyword>
<organism evidence="7 8">
    <name type="scientific">Chitiniphilus eburneus</name>
    <dbReference type="NCBI Taxonomy" id="2571148"/>
    <lineage>
        <taxon>Bacteria</taxon>
        <taxon>Pseudomonadati</taxon>
        <taxon>Pseudomonadota</taxon>
        <taxon>Betaproteobacteria</taxon>
        <taxon>Neisseriales</taxon>
        <taxon>Chitinibacteraceae</taxon>
        <taxon>Chitiniphilus</taxon>
    </lineage>
</organism>
<dbReference type="SUPFAM" id="SSF53335">
    <property type="entry name" value="S-adenosyl-L-methionine-dependent methyltransferases"/>
    <property type="match status" value="1"/>
</dbReference>
<evidence type="ECO:0000313" key="7">
    <source>
        <dbReference type="EMBL" id="TJZ77692.1"/>
    </source>
</evidence>
<dbReference type="NCBIfam" id="TIGR00138">
    <property type="entry name" value="rsmG_gidB"/>
    <property type="match status" value="1"/>
</dbReference>
<name>A0A4U0QB32_9NEIS</name>
<protein>
    <recommendedName>
        <fullName evidence="6">Ribosomal RNA small subunit methyltransferase G</fullName>
        <ecNumber evidence="6">2.1.1.170</ecNumber>
    </recommendedName>
    <alternativeName>
        <fullName evidence="6">16S rRNA 7-methylguanosine methyltransferase</fullName>
        <shortName evidence="6">16S rRNA m7G methyltransferase</shortName>
    </alternativeName>
</protein>
<evidence type="ECO:0000256" key="1">
    <source>
        <dbReference type="ARBA" id="ARBA00022490"/>
    </source>
</evidence>
<feature type="binding site" evidence="6">
    <location>
        <position position="84"/>
    </location>
    <ligand>
        <name>S-adenosyl-L-methionine</name>
        <dbReference type="ChEBI" id="CHEBI:59789"/>
    </ligand>
</feature>
<dbReference type="CDD" id="cd02440">
    <property type="entry name" value="AdoMet_MTases"/>
    <property type="match status" value="1"/>
</dbReference>
<accession>A0A4U0QB32</accession>
<dbReference type="PANTHER" id="PTHR31760:SF0">
    <property type="entry name" value="S-ADENOSYL-L-METHIONINE-DEPENDENT METHYLTRANSFERASES SUPERFAMILY PROTEIN"/>
    <property type="match status" value="1"/>
</dbReference>
<dbReference type="GO" id="GO:0005829">
    <property type="term" value="C:cytosol"/>
    <property type="evidence" value="ECO:0007669"/>
    <property type="project" value="TreeGrafter"/>
</dbReference>
<evidence type="ECO:0000256" key="5">
    <source>
        <dbReference type="ARBA" id="ARBA00022691"/>
    </source>
</evidence>
<dbReference type="EC" id="2.1.1.170" evidence="6"/>
<evidence type="ECO:0000256" key="3">
    <source>
        <dbReference type="ARBA" id="ARBA00022603"/>
    </source>
</evidence>
<dbReference type="Gene3D" id="3.40.50.150">
    <property type="entry name" value="Vaccinia Virus protein VP39"/>
    <property type="match status" value="1"/>
</dbReference>
<comment type="similarity">
    <text evidence="6">Belongs to the methyltransferase superfamily. RNA methyltransferase RsmG family.</text>
</comment>
<dbReference type="PIRSF" id="PIRSF003078">
    <property type="entry name" value="GidB"/>
    <property type="match status" value="1"/>
</dbReference>
<dbReference type="InterPro" id="IPR029063">
    <property type="entry name" value="SAM-dependent_MTases_sf"/>
</dbReference>
<gene>
    <name evidence="6 7" type="primary">rsmG</name>
    <name evidence="7" type="ORF">FAZ21_03910</name>
</gene>
<keyword evidence="4 6" id="KW-0808">Transferase</keyword>
<keyword evidence="2 6" id="KW-0698">rRNA processing</keyword>
<keyword evidence="1 6" id="KW-0963">Cytoplasm</keyword>
<dbReference type="HAMAP" id="MF_00074">
    <property type="entry name" value="16SrRNA_methyltr_G"/>
    <property type="match status" value="1"/>
</dbReference>
<dbReference type="InterPro" id="IPR003682">
    <property type="entry name" value="rRNA_ssu_MeTfrase_G"/>
</dbReference>
<keyword evidence="3 6" id="KW-0489">Methyltransferase</keyword>
<dbReference type="EMBL" id="SUMF01000002">
    <property type="protein sequence ID" value="TJZ77692.1"/>
    <property type="molecule type" value="Genomic_DNA"/>
</dbReference>
<dbReference type="Pfam" id="PF02527">
    <property type="entry name" value="GidB"/>
    <property type="match status" value="1"/>
</dbReference>
<keyword evidence="5 6" id="KW-0949">S-adenosyl-L-methionine</keyword>
<dbReference type="RefSeq" id="WP_136772166.1">
    <property type="nucleotide sequence ID" value="NZ_CP156074.1"/>
</dbReference>